<feature type="transmembrane region" description="Helical" evidence="1">
    <location>
        <begin position="402"/>
        <end position="425"/>
    </location>
</feature>
<dbReference type="Proteomes" id="UP000005801">
    <property type="component" value="Unassembled WGS sequence"/>
</dbReference>
<evidence type="ECO:0000313" key="2">
    <source>
        <dbReference type="EMBL" id="EDM81700.1"/>
    </source>
</evidence>
<organism evidence="2 3">
    <name type="scientific">Plesiocystis pacifica SIR-1</name>
    <dbReference type="NCBI Taxonomy" id="391625"/>
    <lineage>
        <taxon>Bacteria</taxon>
        <taxon>Pseudomonadati</taxon>
        <taxon>Myxococcota</taxon>
        <taxon>Polyangia</taxon>
        <taxon>Nannocystales</taxon>
        <taxon>Nannocystaceae</taxon>
        <taxon>Plesiocystis</taxon>
    </lineage>
</organism>
<dbReference type="Gene3D" id="3.30.70.1320">
    <property type="entry name" value="Multidrug efflux transporter AcrB pore domain like"/>
    <property type="match status" value="1"/>
</dbReference>
<feature type="transmembrane region" description="Helical" evidence="1">
    <location>
        <begin position="1021"/>
        <end position="1043"/>
    </location>
</feature>
<keyword evidence="1" id="KW-1133">Transmembrane helix</keyword>
<dbReference type="SUPFAM" id="SSF82866">
    <property type="entry name" value="Multidrug efflux transporter AcrB transmembrane domain"/>
    <property type="match status" value="2"/>
</dbReference>
<dbReference type="Pfam" id="PF00873">
    <property type="entry name" value="ACR_tran"/>
    <property type="match status" value="1"/>
</dbReference>
<sequence>MASEGAPRPSARGLAYFLFVRPTLAILLIAGLIGGGFVAFGSLVKESSPDLEIPKANVVVRWRGADPATMENQVTVELEKQLKGLEGLEYLDSASFDSYCQVSVEFDAGVDLGEAMANLRAKVDAAAAEFPDDVDKPTVNEVSTVDRPVVSVALYGDIDEGARSRAARELERRLEQVRGVNEVNLSGYREQVVRVRLLMSRLAELGLDPTEVQRRLSSFSVDQPWDRYESPEGGAVVVLYGRFRDIDSLRALPITRVGQGRVVRLSEIAEVEMGLERELSRAELSWEGAAFAPAIDVSVTRLPGADTIAVVDEVRGAIEEFAASGAWPAGLDYAITTDGSIDIVDELNSVFTNAWQATVAVFLVLLVALSWREALIAGLAIPVTFGGALLFVWLLGFTLNNMVIVGMILALGLLVDVFILMMEGMHEGIYGRKESFATAAMATIRAYAAPAFAGQLTTILALAPLMAIGGITGEFIRLIPTAAIVCLLLSFVVALFVCVPISQFLLRRKADAPPSRIDQLSERASGWLEDKLRRFVVVSKVRAGLLVAASIGLLVVALAGATTLPANLFPSDDGRDLGITIELAPDAVLDDSQACADVVGEELRGLPHFESVTKFVGRKSPMALSGIMPSEDRYFVGFSARFVPLEERDRYAFELLDEVRATLDAGRSACPGATVLLSLDTGGASADDPVAIEIIGDDMDALRAVRDEVAAALAQIPGAVDVRDNLGPARLTAHVQPDREALDFYGLTVDDLARQVRVQMAEDPVITFPVGGTEEDIDVVVGRAWPSRVGKPGGPTNRWELQSLQIHTPQGLQLPIGAVAEPEFVQAPIAITHRDGRRTITVSSRVQDGVTASEVFAAMTPILDEMQADWPPGTRYRFGGEADSTAETFGDAGKMLVLAVFLVFAVLAIQFDSFSQPFIMMVAVPMGLIGTLAFFVAAQLPISFPMLIGVISLTGIVVNDSIVMISTMNEVRDEGASVAEAAAIGAARRLRPILSTTATTLAGMVPLALSAPLWYPLASAIIWGLLAASVFAMITTPALYLLLSAEQRPEPED</sequence>
<feature type="transmembrane region" description="Helical" evidence="1">
    <location>
        <begin position="475"/>
        <end position="499"/>
    </location>
</feature>
<evidence type="ECO:0000313" key="3">
    <source>
        <dbReference type="Proteomes" id="UP000005801"/>
    </source>
</evidence>
<dbReference type="SUPFAM" id="SSF82714">
    <property type="entry name" value="Multidrug efflux transporter AcrB TolC docking domain, DN and DC subdomains"/>
    <property type="match status" value="2"/>
</dbReference>
<dbReference type="GO" id="GO:0042910">
    <property type="term" value="F:xenobiotic transmembrane transporter activity"/>
    <property type="evidence" value="ECO:0007669"/>
    <property type="project" value="TreeGrafter"/>
</dbReference>
<dbReference type="STRING" id="391625.PPSIR1_22324"/>
<feature type="transmembrane region" description="Helical" evidence="1">
    <location>
        <begin position="918"/>
        <end position="938"/>
    </location>
</feature>
<dbReference type="EMBL" id="ABCS01000002">
    <property type="protein sequence ID" value="EDM81700.1"/>
    <property type="molecule type" value="Genomic_DNA"/>
</dbReference>
<dbReference type="RefSeq" id="WP_006969311.1">
    <property type="nucleotide sequence ID" value="NZ_ABCS01000002.1"/>
</dbReference>
<feature type="transmembrane region" description="Helical" evidence="1">
    <location>
        <begin position="993"/>
        <end position="1015"/>
    </location>
</feature>
<dbReference type="eggNOG" id="COG0841">
    <property type="taxonomic scope" value="Bacteria"/>
</dbReference>
<feature type="transmembrane region" description="Helical" evidence="1">
    <location>
        <begin position="541"/>
        <end position="561"/>
    </location>
</feature>
<dbReference type="InterPro" id="IPR027463">
    <property type="entry name" value="AcrB_DN_DC_subdom"/>
</dbReference>
<dbReference type="Gene3D" id="3.30.2090.10">
    <property type="entry name" value="Multidrug efflux transporter AcrB TolC docking domain, DN and DC subdomains"/>
    <property type="match status" value="2"/>
</dbReference>
<dbReference type="GO" id="GO:0005886">
    <property type="term" value="C:plasma membrane"/>
    <property type="evidence" value="ECO:0007669"/>
    <property type="project" value="TreeGrafter"/>
</dbReference>
<feature type="transmembrane region" description="Helical" evidence="1">
    <location>
        <begin position="892"/>
        <end position="911"/>
    </location>
</feature>
<dbReference type="Gene3D" id="3.30.70.1440">
    <property type="entry name" value="Multidrug efflux transporter AcrB pore domain"/>
    <property type="match status" value="1"/>
</dbReference>
<feature type="transmembrane region" description="Helical" evidence="1">
    <location>
        <begin position="446"/>
        <end position="469"/>
    </location>
</feature>
<dbReference type="Gene3D" id="1.20.1640.10">
    <property type="entry name" value="Multidrug efflux transporter AcrB transmembrane domain"/>
    <property type="match status" value="2"/>
</dbReference>
<dbReference type="SUPFAM" id="SSF82693">
    <property type="entry name" value="Multidrug efflux transporter AcrB pore domain, PN1, PN2, PC1 and PC2 subdomains"/>
    <property type="match status" value="2"/>
</dbReference>
<dbReference type="PANTHER" id="PTHR32063">
    <property type="match status" value="1"/>
</dbReference>
<proteinExistence type="predicted"/>
<feature type="transmembrane region" description="Helical" evidence="1">
    <location>
        <begin position="350"/>
        <end position="369"/>
    </location>
</feature>
<dbReference type="PANTHER" id="PTHR32063:SF24">
    <property type="entry name" value="CATION EFFLUX SYSTEM (ACRB_ACRD_ACRF FAMILY)"/>
    <property type="match status" value="1"/>
</dbReference>
<gene>
    <name evidence="2" type="ORF">PPSIR1_22324</name>
</gene>
<reference evidence="2 3" key="1">
    <citation type="submission" date="2007-06" db="EMBL/GenBank/DDBJ databases">
        <authorList>
            <person name="Shimkets L."/>
            <person name="Ferriera S."/>
            <person name="Johnson J."/>
            <person name="Kravitz S."/>
            <person name="Beeson K."/>
            <person name="Sutton G."/>
            <person name="Rogers Y.-H."/>
            <person name="Friedman R."/>
            <person name="Frazier M."/>
            <person name="Venter J.C."/>
        </authorList>
    </citation>
    <scope>NUCLEOTIDE SEQUENCE [LARGE SCALE GENOMIC DNA]</scope>
    <source>
        <strain evidence="2 3">SIR-1</strain>
    </source>
</reference>
<keyword evidence="1" id="KW-0472">Membrane</keyword>
<dbReference type="AlphaFoldDB" id="A6FXW2"/>
<feature type="transmembrane region" description="Helical" evidence="1">
    <location>
        <begin position="376"/>
        <end position="396"/>
    </location>
</feature>
<dbReference type="OrthoDB" id="9759330at2"/>
<dbReference type="Gene3D" id="3.30.70.1430">
    <property type="entry name" value="Multidrug efflux transporter AcrB pore domain"/>
    <property type="match status" value="2"/>
</dbReference>
<protein>
    <submittedName>
        <fullName evidence="2">Acriflavin resistance protein</fullName>
    </submittedName>
</protein>
<feature type="transmembrane region" description="Helical" evidence="1">
    <location>
        <begin position="944"/>
        <end position="965"/>
    </location>
</feature>
<name>A6FXW2_9BACT</name>
<keyword evidence="1" id="KW-0812">Transmembrane</keyword>
<dbReference type="PRINTS" id="PR00702">
    <property type="entry name" value="ACRIFLAVINRP"/>
</dbReference>
<comment type="caution">
    <text evidence="2">The sequence shown here is derived from an EMBL/GenBank/DDBJ whole genome shotgun (WGS) entry which is preliminary data.</text>
</comment>
<accession>A6FXW2</accession>
<feature type="transmembrane region" description="Helical" evidence="1">
    <location>
        <begin position="14"/>
        <end position="40"/>
    </location>
</feature>
<dbReference type="InterPro" id="IPR001036">
    <property type="entry name" value="Acrflvin-R"/>
</dbReference>
<evidence type="ECO:0000256" key="1">
    <source>
        <dbReference type="SAM" id="Phobius"/>
    </source>
</evidence>
<keyword evidence="3" id="KW-1185">Reference proteome</keyword>